<keyword evidence="2" id="KW-0503">Monooxygenase</keyword>
<dbReference type="Pfam" id="PF13738">
    <property type="entry name" value="Pyr_redox_3"/>
    <property type="match status" value="1"/>
</dbReference>
<dbReference type="SUPFAM" id="SSF51905">
    <property type="entry name" value="FAD/NAD(P)-binding domain"/>
    <property type="match status" value="2"/>
</dbReference>
<dbReference type="InterPro" id="IPR050982">
    <property type="entry name" value="Auxin_biosynth/cation_transpt"/>
</dbReference>
<protein>
    <submittedName>
        <fullName evidence="2">ArsO family NAD(P)H-dependent flavin-containing monooxygenase</fullName>
    </submittedName>
</protein>
<dbReference type="PRINTS" id="PR00469">
    <property type="entry name" value="PNDRDTASEII"/>
</dbReference>
<reference evidence="3" key="1">
    <citation type="submission" date="2023-07" db="EMBL/GenBank/DDBJ databases">
        <title>Novel species in the genus Lipingzhangella isolated from Sambhar Salt Lake.</title>
        <authorList>
            <person name="Jiya N."/>
            <person name="Kajale S."/>
            <person name="Sharma A."/>
        </authorList>
    </citation>
    <scope>NUCLEOTIDE SEQUENCE [LARGE SCALE GENOMIC DNA]</scope>
    <source>
        <strain evidence="3">LS1_29</strain>
    </source>
</reference>
<dbReference type="PANTHER" id="PTHR43539:SF78">
    <property type="entry name" value="FLAVIN-CONTAINING MONOOXYGENASE"/>
    <property type="match status" value="1"/>
</dbReference>
<dbReference type="PRINTS" id="PR00368">
    <property type="entry name" value="FADPNR"/>
</dbReference>
<dbReference type="RefSeq" id="WP_310910608.1">
    <property type="nucleotide sequence ID" value="NZ_JAVLVT010000001.1"/>
</dbReference>
<evidence type="ECO:0000313" key="3">
    <source>
        <dbReference type="Proteomes" id="UP001250214"/>
    </source>
</evidence>
<evidence type="ECO:0000313" key="2">
    <source>
        <dbReference type="EMBL" id="MDS1269095.1"/>
    </source>
</evidence>
<dbReference type="Gene3D" id="3.50.50.60">
    <property type="entry name" value="FAD/NAD(P)-binding domain"/>
    <property type="match status" value="1"/>
</dbReference>
<keyword evidence="1" id="KW-0560">Oxidoreductase</keyword>
<organism evidence="2 3">
    <name type="scientific">Lipingzhangella rawalii</name>
    <dbReference type="NCBI Taxonomy" id="2055835"/>
    <lineage>
        <taxon>Bacteria</taxon>
        <taxon>Bacillati</taxon>
        <taxon>Actinomycetota</taxon>
        <taxon>Actinomycetes</taxon>
        <taxon>Streptosporangiales</taxon>
        <taxon>Nocardiopsidaceae</taxon>
        <taxon>Lipingzhangella</taxon>
    </lineage>
</organism>
<keyword evidence="3" id="KW-1185">Reference proteome</keyword>
<sequence length="355" mass="39149">MDVDVAVVGAGQAGLAAGYHLRRTGLDFVLLDDQPQPGGAWQHYWDSLRLFSPAAHSPLPGWWMPEQPGAEFPTARHVVDYLSAYEQRYQLPIYRPVRVATVHERGPRLELTTDQGLWRTRAVISATGTWSHPHVPRYPGGDTYQGRQLHTVHYRSGHEFEGQRVVIVGGGNSAAQILAEVSQYAETLWVARREPRFMPDDIDGRVLFDVATRSMATRAQGMDDTVDVSRLGDIVMVPSVRAARSRGVLKAHPMFEALTSTGVVWGQGREQWACDAVIWCTGFRPALGHLAGMDLFDVSGHIPTTGTRAHHDPRVHLLGYGDWTGRASSTIIGAGRTAKAAVRELAERVGPPRYP</sequence>
<accession>A0ABU2H1A5</accession>
<dbReference type="EMBL" id="JAVLVT010000001">
    <property type="protein sequence ID" value="MDS1269095.1"/>
    <property type="molecule type" value="Genomic_DNA"/>
</dbReference>
<name>A0ABU2H1A5_9ACTN</name>
<dbReference type="GO" id="GO:0004497">
    <property type="term" value="F:monooxygenase activity"/>
    <property type="evidence" value="ECO:0007669"/>
    <property type="project" value="UniProtKB-KW"/>
</dbReference>
<dbReference type="InterPro" id="IPR036188">
    <property type="entry name" value="FAD/NAD-bd_sf"/>
</dbReference>
<gene>
    <name evidence="2" type="ORF">RIF23_02160</name>
</gene>
<dbReference type="NCBIfam" id="NF040505">
    <property type="entry name" value="ArsO_flavin_mono"/>
    <property type="match status" value="1"/>
</dbReference>
<dbReference type="Proteomes" id="UP001250214">
    <property type="component" value="Unassembled WGS sequence"/>
</dbReference>
<proteinExistence type="predicted"/>
<comment type="caution">
    <text evidence="2">The sequence shown here is derived from an EMBL/GenBank/DDBJ whole genome shotgun (WGS) entry which is preliminary data.</text>
</comment>
<dbReference type="PANTHER" id="PTHR43539">
    <property type="entry name" value="FLAVIN-BINDING MONOOXYGENASE-LIKE PROTEIN (AFU_ORTHOLOGUE AFUA_4G09220)"/>
    <property type="match status" value="1"/>
</dbReference>
<evidence type="ECO:0000256" key="1">
    <source>
        <dbReference type="ARBA" id="ARBA00023002"/>
    </source>
</evidence>